<keyword evidence="6" id="KW-1133">Transmembrane helix</keyword>
<proteinExistence type="inferred from homology"/>
<reference evidence="7 8" key="1">
    <citation type="submission" date="2016-08" db="EMBL/GenBank/DDBJ databases">
        <authorList>
            <consortium name="Lentinula edodes genome sequencing consortium"/>
            <person name="Sakamoto Y."/>
            <person name="Nakade K."/>
            <person name="Sato S."/>
            <person name="Yoshida Y."/>
            <person name="Miyazaki K."/>
            <person name="Natsume S."/>
            <person name="Konno N."/>
        </authorList>
    </citation>
    <scope>NUCLEOTIDE SEQUENCE [LARGE SCALE GENOMIC DNA]</scope>
    <source>
        <strain evidence="7 8">NBRC 111202</strain>
    </source>
</reference>
<dbReference type="Gene3D" id="3.50.50.60">
    <property type="entry name" value="FAD/NAD(P)-binding domain"/>
    <property type="match status" value="2"/>
</dbReference>
<evidence type="ECO:0000256" key="1">
    <source>
        <dbReference type="ARBA" id="ARBA00009183"/>
    </source>
</evidence>
<feature type="transmembrane region" description="Helical" evidence="6">
    <location>
        <begin position="20"/>
        <end position="37"/>
    </location>
</feature>
<keyword evidence="2" id="KW-0285">Flavoprotein</keyword>
<keyword evidence="3" id="KW-0274">FAD</keyword>
<dbReference type="Pfam" id="PF00743">
    <property type="entry name" value="FMO-like"/>
    <property type="match status" value="1"/>
</dbReference>
<keyword evidence="4" id="KW-0560">Oxidoreductase</keyword>
<dbReference type="Proteomes" id="UP000188533">
    <property type="component" value="Unassembled WGS sequence"/>
</dbReference>
<dbReference type="InterPro" id="IPR020946">
    <property type="entry name" value="Flavin_mOase-like"/>
</dbReference>
<keyword evidence="6" id="KW-0812">Transmembrane</keyword>
<organism evidence="7 8">
    <name type="scientific">Lentinula edodes</name>
    <name type="common">Shiitake mushroom</name>
    <name type="synonym">Lentinus edodes</name>
    <dbReference type="NCBI Taxonomy" id="5353"/>
    <lineage>
        <taxon>Eukaryota</taxon>
        <taxon>Fungi</taxon>
        <taxon>Dikarya</taxon>
        <taxon>Basidiomycota</taxon>
        <taxon>Agaricomycotina</taxon>
        <taxon>Agaricomycetes</taxon>
        <taxon>Agaricomycetidae</taxon>
        <taxon>Agaricales</taxon>
        <taxon>Marasmiineae</taxon>
        <taxon>Omphalotaceae</taxon>
        <taxon>Lentinula</taxon>
    </lineage>
</organism>
<comment type="similarity">
    <text evidence="1">Belongs to the FMO family.</text>
</comment>
<keyword evidence="7" id="KW-0503">Monooxygenase</keyword>
<evidence type="ECO:0000256" key="3">
    <source>
        <dbReference type="ARBA" id="ARBA00022827"/>
    </source>
</evidence>
<keyword evidence="6" id="KW-0472">Membrane</keyword>
<dbReference type="AlphaFoldDB" id="A0A1Q3EHQ0"/>
<evidence type="ECO:0000313" key="7">
    <source>
        <dbReference type="EMBL" id="GAW06743.1"/>
    </source>
</evidence>
<sequence length="534" mass="59302">MDDNSADSANSTSAVRPRSVLVVGGGPAGLVTLRNLVERSKGRFERVLLVERRDDIGGVWYQDEPIIPSANPTTAMNKPQWPSPAYPGLVGNVLPRFLAFSEAPFPESPNHPHQPFPTLTETYQYLRSFAEPYIEQGNIQLNTEVMRIEELPDKQGWKVRVRDWSMCDDNDGMPLETEEIWDAVAVCAGYYDKPNWPDTEGLNQVRKRGLALHAKWWNGPDGYEGKKAIIIGNANSSNDIASQLAPVAQTPVYRSMRRPAAPWFPSLADSRIKNVSAIKKYILQPAEETDDGMMLEKVTVILQDGSEIKDIDVVILGTGYCPHPEFVHVLPVPADGTANASEINNKTVSSTVPIMSYTTPVLPQFRRIPFLHRHILYSYNPSLAFIGAILAMTPFIVADVASTWLTLAWLGEVSYPDSVDERMAFDRERIAQVVKLLEVPDTVPENEGAGDSKESSPDPPSSFVTYGFLGPGDTENGGKGGEAEYANNLRDDIVRARPDLDAVLPTWDEETIKARTEMYPTKYEALKWAQMHCV</sequence>
<comment type="caution">
    <text evidence="7">The sequence shown here is derived from an EMBL/GenBank/DDBJ whole genome shotgun (WGS) entry which is preliminary data.</text>
</comment>
<evidence type="ECO:0000256" key="6">
    <source>
        <dbReference type="SAM" id="Phobius"/>
    </source>
</evidence>
<dbReference type="STRING" id="5353.A0A1Q3EHQ0"/>
<dbReference type="GO" id="GO:0050660">
    <property type="term" value="F:flavin adenine dinucleotide binding"/>
    <property type="evidence" value="ECO:0007669"/>
    <property type="project" value="InterPro"/>
</dbReference>
<dbReference type="PANTHER" id="PTHR23023">
    <property type="entry name" value="DIMETHYLANILINE MONOOXYGENASE"/>
    <property type="match status" value="1"/>
</dbReference>
<name>A0A1Q3EHQ0_LENED</name>
<dbReference type="PRINTS" id="PR00368">
    <property type="entry name" value="FADPNR"/>
</dbReference>
<keyword evidence="8" id="KW-1185">Reference proteome</keyword>
<dbReference type="InterPro" id="IPR036188">
    <property type="entry name" value="FAD/NAD-bd_sf"/>
</dbReference>
<reference evidence="7 8" key="2">
    <citation type="submission" date="2017-02" db="EMBL/GenBank/DDBJ databases">
        <title>A genome survey and senescence transcriptome analysis in Lentinula edodes.</title>
        <authorList>
            <person name="Sakamoto Y."/>
            <person name="Nakade K."/>
            <person name="Sato S."/>
            <person name="Yoshida Y."/>
            <person name="Miyazaki K."/>
            <person name="Natsume S."/>
            <person name="Konno N."/>
        </authorList>
    </citation>
    <scope>NUCLEOTIDE SEQUENCE [LARGE SCALE GENOMIC DNA]</scope>
    <source>
        <strain evidence="7 8">NBRC 111202</strain>
    </source>
</reference>
<evidence type="ECO:0000256" key="4">
    <source>
        <dbReference type="ARBA" id="ARBA00023002"/>
    </source>
</evidence>
<evidence type="ECO:0000313" key="8">
    <source>
        <dbReference type="Proteomes" id="UP000188533"/>
    </source>
</evidence>
<feature type="region of interest" description="Disordered" evidence="5">
    <location>
        <begin position="441"/>
        <end position="468"/>
    </location>
</feature>
<feature type="transmembrane region" description="Helical" evidence="6">
    <location>
        <begin position="383"/>
        <end position="410"/>
    </location>
</feature>
<protein>
    <submittedName>
        <fullName evidence="7">Flavin dependent monooxygenase</fullName>
    </submittedName>
</protein>
<evidence type="ECO:0000256" key="5">
    <source>
        <dbReference type="SAM" id="MobiDB-lite"/>
    </source>
</evidence>
<evidence type="ECO:0000256" key="2">
    <source>
        <dbReference type="ARBA" id="ARBA00022630"/>
    </source>
</evidence>
<dbReference type="EMBL" id="BDGU01000347">
    <property type="protein sequence ID" value="GAW06743.1"/>
    <property type="molecule type" value="Genomic_DNA"/>
</dbReference>
<dbReference type="GO" id="GO:0050661">
    <property type="term" value="F:NADP binding"/>
    <property type="evidence" value="ECO:0007669"/>
    <property type="project" value="InterPro"/>
</dbReference>
<dbReference type="GO" id="GO:0004499">
    <property type="term" value="F:N,N-dimethylaniline monooxygenase activity"/>
    <property type="evidence" value="ECO:0007669"/>
    <property type="project" value="InterPro"/>
</dbReference>
<dbReference type="SUPFAM" id="SSF51905">
    <property type="entry name" value="FAD/NAD(P)-binding domain"/>
    <property type="match status" value="1"/>
</dbReference>
<dbReference type="InterPro" id="IPR050346">
    <property type="entry name" value="FMO-like"/>
</dbReference>
<accession>A0A1Q3EHQ0</accession>
<gene>
    <name evidence="7" type="ORF">LENED_008689</name>
</gene>